<keyword evidence="1" id="KW-1133">Transmembrane helix</keyword>
<feature type="transmembrane region" description="Helical" evidence="1">
    <location>
        <begin position="20"/>
        <end position="38"/>
    </location>
</feature>
<dbReference type="AlphaFoldDB" id="A0AAV1UHX8"/>
<evidence type="ECO:0000313" key="3">
    <source>
        <dbReference type="Proteomes" id="UP001162060"/>
    </source>
</evidence>
<name>A0AAV1UHX8_9STRA</name>
<gene>
    <name evidence="2" type="ORF">PM001_LOCUS19145</name>
</gene>
<protein>
    <recommendedName>
        <fullName evidence="4">HIG1 domain-containing protein</fullName>
    </recommendedName>
</protein>
<accession>A0AAV1UHX8</accession>
<keyword evidence="1" id="KW-0812">Transmembrane</keyword>
<organism evidence="2 3">
    <name type="scientific">Peronospora matthiolae</name>
    <dbReference type="NCBI Taxonomy" id="2874970"/>
    <lineage>
        <taxon>Eukaryota</taxon>
        <taxon>Sar</taxon>
        <taxon>Stramenopiles</taxon>
        <taxon>Oomycota</taxon>
        <taxon>Peronosporomycetes</taxon>
        <taxon>Peronosporales</taxon>
        <taxon>Peronosporaceae</taxon>
        <taxon>Peronospora</taxon>
    </lineage>
</organism>
<evidence type="ECO:0000256" key="1">
    <source>
        <dbReference type="SAM" id="Phobius"/>
    </source>
</evidence>
<evidence type="ECO:0000313" key="2">
    <source>
        <dbReference type="EMBL" id="CAK7933995.1"/>
    </source>
</evidence>
<dbReference type="EMBL" id="CAKLBY020000197">
    <property type="protein sequence ID" value="CAK7933995.1"/>
    <property type="molecule type" value="Genomic_DNA"/>
</dbReference>
<reference evidence="2" key="1">
    <citation type="submission" date="2024-01" db="EMBL/GenBank/DDBJ databases">
        <authorList>
            <person name="Webb A."/>
        </authorList>
    </citation>
    <scope>NUCLEOTIDE SEQUENCE</scope>
    <source>
        <strain evidence="2">Pm1</strain>
    </source>
</reference>
<comment type="caution">
    <text evidence="2">The sequence shown here is derived from an EMBL/GenBank/DDBJ whole genome shotgun (WGS) entry which is preliminary data.</text>
</comment>
<evidence type="ECO:0008006" key="4">
    <source>
        <dbReference type="Google" id="ProtNLM"/>
    </source>
</evidence>
<dbReference type="Proteomes" id="UP001162060">
    <property type="component" value="Unassembled WGS sequence"/>
</dbReference>
<proteinExistence type="predicted"/>
<sequence length="64" mass="6785">MGTSSVIAAMSKAPKSASTLVVVPLVLTSAGITGYAHYTRNAALEQERAQHLHQHVALAWKGTR</sequence>
<keyword evidence="1" id="KW-0472">Membrane</keyword>